<feature type="compositionally biased region" description="Polar residues" evidence="1">
    <location>
        <begin position="42"/>
        <end position="51"/>
    </location>
</feature>
<evidence type="ECO:0000313" key="2">
    <source>
        <dbReference type="EMBL" id="OMH82663.1"/>
    </source>
</evidence>
<feature type="region of interest" description="Disordered" evidence="1">
    <location>
        <begin position="1"/>
        <end position="66"/>
    </location>
</feature>
<proteinExistence type="predicted"/>
<dbReference type="AlphaFoldDB" id="A0A1R1PP35"/>
<feature type="compositionally biased region" description="Polar residues" evidence="1">
    <location>
        <begin position="23"/>
        <end position="35"/>
    </location>
</feature>
<comment type="caution">
    <text evidence="2">The sequence shown here is derived from an EMBL/GenBank/DDBJ whole genome shotgun (WGS) entry which is preliminary data.</text>
</comment>
<feature type="compositionally biased region" description="Polar residues" evidence="1">
    <location>
        <begin position="1"/>
        <end position="10"/>
    </location>
</feature>
<organism evidence="2 3">
    <name type="scientific">Zancudomyces culisetae</name>
    <name type="common">Gut fungus</name>
    <name type="synonym">Smittium culisetae</name>
    <dbReference type="NCBI Taxonomy" id="1213189"/>
    <lineage>
        <taxon>Eukaryota</taxon>
        <taxon>Fungi</taxon>
        <taxon>Fungi incertae sedis</taxon>
        <taxon>Zoopagomycota</taxon>
        <taxon>Kickxellomycotina</taxon>
        <taxon>Harpellomycetes</taxon>
        <taxon>Harpellales</taxon>
        <taxon>Legeriomycetaceae</taxon>
        <taxon>Zancudomyces</taxon>
    </lineage>
</organism>
<accession>A0A1R1PP35</accession>
<protein>
    <submittedName>
        <fullName evidence="2">Uncharacterized protein</fullName>
    </submittedName>
</protein>
<dbReference type="EMBL" id="LSSK01000617">
    <property type="protein sequence ID" value="OMH82663.1"/>
    <property type="molecule type" value="Genomic_DNA"/>
</dbReference>
<gene>
    <name evidence="2" type="ORF">AX774_g3853</name>
</gene>
<evidence type="ECO:0000256" key="1">
    <source>
        <dbReference type="SAM" id="MobiDB-lite"/>
    </source>
</evidence>
<evidence type="ECO:0000313" key="3">
    <source>
        <dbReference type="Proteomes" id="UP000188320"/>
    </source>
</evidence>
<sequence>METNRLTQVEAQPHNCGPDKYSININTENKNSNAETKMGYITNPTSPNADNYQPGMESEPTQNDKEKVNNIFQSNTNLDIH</sequence>
<name>A0A1R1PP35_ZANCU</name>
<keyword evidence="3" id="KW-1185">Reference proteome</keyword>
<dbReference type="Proteomes" id="UP000188320">
    <property type="component" value="Unassembled WGS sequence"/>
</dbReference>
<reference evidence="3" key="1">
    <citation type="submission" date="2017-01" db="EMBL/GenBank/DDBJ databases">
        <authorList>
            <person name="Wang Y."/>
            <person name="White M."/>
            <person name="Kvist S."/>
            <person name="Moncalvo J.-M."/>
        </authorList>
    </citation>
    <scope>NUCLEOTIDE SEQUENCE [LARGE SCALE GENOMIC DNA]</scope>
    <source>
        <strain evidence="3">COL-18-3</strain>
    </source>
</reference>